<evidence type="ECO:0000313" key="3">
    <source>
        <dbReference type="Proteomes" id="UP000238164"/>
    </source>
</evidence>
<evidence type="ECO:0000256" key="1">
    <source>
        <dbReference type="SAM" id="MobiDB-lite"/>
    </source>
</evidence>
<dbReference type="Proteomes" id="UP000238164">
    <property type="component" value="Chromosome 1"/>
</dbReference>
<gene>
    <name evidence="2" type="ORF">MPLG2_0928</name>
</gene>
<dbReference type="EMBL" id="LT985188">
    <property type="protein sequence ID" value="SPD85964.1"/>
    <property type="molecule type" value="Genomic_DNA"/>
</dbReference>
<accession>A0A2N9JEY6</accession>
<sequence>MLVTRYAYPVSGCDVSPLAIASQTSAWQGRSGVHQQARSRPRSSSFAAATSSGWSPSQAMKASTAAALASKVRRLGRNGLAHRVGAATLRAPSGRRQPACRPNWMRPGEDSSERRRCWQAQCRQGETRPATVSMQSPAVWLFLHGPQITRSTRSLT</sequence>
<name>A0A2N9JEY6_9ACTN</name>
<protein>
    <submittedName>
        <fullName evidence="2">Uncharacterized protein</fullName>
    </submittedName>
</protein>
<organism evidence="2 3">
    <name type="scientific">Micropruina glycogenica</name>
    <dbReference type="NCBI Taxonomy" id="75385"/>
    <lineage>
        <taxon>Bacteria</taxon>
        <taxon>Bacillati</taxon>
        <taxon>Actinomycetota</taxon>
        <taxon>Actinomycetes</taxon>
        <taxon>Propionibacteriales</taxon>
        <taxon>Nocardioidaceae</taxon>
        <taxon>Micropruina</taxon>
    </lineage>
</organism>
<reference evidence="2 3" key="1">
    <citation type="submission" date="2018-02" db="EMBL/GenBank/DDBJ databases">
        <authorList>
            <person name="Cohen D.B."/>
            <person name="Kent A.D."/>
        </authorList>
    </citation>
    <scope>NUCLEOTIDE SEQUENCE [LARGE SCALE GENOMIC DNA]</scope>
    <source>
        <strain evidence="2">1</strain>
    </source>
</reference>
<dbReference type="KEGG" id="mgg:MPLG2_0928"/>
<feature type="compositionally biased region" description="Low complexity" evidence="1">
    <location>
        <begin position="42"/>
        <end position="60"/>
    </location>
</feature>
<evidence type="ECO:0000313" key="2">
    <source>
        <dbReference type="EMBL" id="SPD85964.1"/>
    </source>
</evidence>
<keyword evidence="3" id="KW-1185">Reference proteome</keyword>
<feature type="region of interest" description="Disordered" evidence="1">
    <location>
        <begin position="91"/>
        <end position="112"/>
    </location>
</feature>
<dbReference type="AlphaFoldDB" id="A0A2N9JEY6"/>
<proteinExistence type="predicted"/>
<feature type="region of interest" description="Disordered" evidence="1">
    <location>
        <begin position="31"/>
        <end position="60"/>
    </location>
</feature>